<name>A0A4C1TF66_EUMVA</name>
<protein>
    <submittedName>
        <fullName evidence="1">Uncharacterized protein</fullName>
    </submittedName>
</protein>
<proteinExistence type="predicted"/>
<evidence type="ECO:0000313" key="2">
    <source>
        <dbReference type="Proteomes" id="UP000299102"/>
    </source>
</evidence>
<sequence>MGYFIEYGSEAKPVSKLIPKSESKGRPGSKSRVGVVHNRIILDFGTLIKTATNSFDGPLLMLAQYKLKDSEDTEAANEISMRKKNVKHGLDASDRHQFIIASLIEFRHFVYLLTQLRSVQQTD</sequence>
<dbReference type="Proteomes" id="UP000299102">
    <property type="component" value="Unassembled WGS sequence"/>
</dbReference>
<gene>
    <name evidence="1" type="ORF">EVAR_72028_1</name>
</gene>
<organism evidence="1 2">
    <name type="scientific">Eumeta variegata</name>
    <name type="common">Bagworm moth</name>
    <name type="synonym">Eumeta japonica</name>
    <dbReference type="NCBI Taxonomy" id="151549"/>
    <lineage>
        <taxon>Eukaryota</taxon>
        <taxon>Metazoa</taxon>
        <taxon>Ecdysozoa</taxon>
        <taxon>Arthropoda</taxon>
        <taxon>Hexapoda</taxon>
        <taxon>Insecta</taxon>
        <taxon>Pterygota</taxon>
        <taxon>Neoptera</taxon>
        <taxon>Endopterygota</taxon>
        <taxon>Lepidoptera</taxon>
        <taxon>Glossata</taxon>
        <taxon>Ditrysia</taxon>
        <taxon>Tineoidea</taxon>
        <taxon>Psychidae</taxon>
        <taxon>Oiketicinae</taxon>
        <taxon>Eumeta</taxon>
    </lineage>
</organism>
<reference evidence="1 2" key="1">
    <citation type="journal article" date="2019" name="Commun. Biol.">
        <title>The bagworm genome reveals a unique fibroin gene that provides high tensile strength.</title>
        <authorList>
            <person name="Kono N."/>
            <person name="Nakamura H."/>
            <person name="Ohtoshi R."/>
            <person name="Tomita M."/>
            <person name="Numata K."/>
            <person name="Arakawa K."/>
        </authorList>
    </citation>
    <scope>NUCLEOTIDE SEQUENCE [LARGE SCALE GENOMIC DNA]</scope>
</reference>
<accession>A0A4C1TF66</accession>
<dbReference type="AlphaFoldDB" id="A0A4C1TF66"/>
<dbReference type="EMBL" id="BGZK01005040">
    <property type="protein sequence ID" value="GBP12220.1"/>
    <property type="molecule type" value="Genomic_DNA"/>
</dbReference>
<keyword evidence="2" id="KW-1185">Reference proteome</keyword>
<comment type="caution">
    <text evidence="1">The sequence shown here is derived from an EMBL/GenBank/DDBJ whole genome shotgun (WGS) entry which is preliminary data.</text>
</comment>
<evidence type="ECO:0000313" key="1">
    <source>
        <dbReference type="EMBL" id="GBP12220.1"/>
    </source>
</evidence>